<dbReference type="Gene3D" id="1.10.260.40">
    <property type="entry name" value="lambda repressor-like DNA-binding domains"/>
    <property type="match status" value="1"/>
</dbReference>
<dbReference type="CDD" id="cd00093">
    <property type="entry name" value="HTH_XRE"/>
    <property type="match status" value="1"/>
</dbReference>
<evidence type="ECO:0000256" key="4">
    <source>
        <dbReference type="SAM" id="MobiDB-lite"/>
    </source>
</evidence>
<reference evidence="7" key="1">
    <citation type="journal article" date="2019" name="Int. J. Syst. Evol. Microbiol.">
        <title>The Global Catalogue of Microorganisms (GCM) 10K type strain sequencing project: providing services to taxonomists for standard genome sequencing and annotation.</title>
        <authorList>
            <consortium name="The Broad Institute Genomics Platform"/>
            <consortium name="The Broad Institute Genome Sequencing Center for Infectious Disease"/>
            <person name="Wu L."/>
            <person name="Ma J."/>
        </authorList>
    </citation>
    <scope>NUCLEOTIDE SEQUENCE [LARGE SCALE GENOMIC DNA]</scope>
    <source>
        <strain evidence="7">JCM 9091</strain>
    </source>
</reference>
<evidence type="ECO:0000256" key="2">
    <source>
        <dbReference type="ARBA" id="ARBA00023125"/>
    </source>
</evidence>
<keyword evidence="1" id="KW-0805">Transcription regulation</keyword>
<comment type="caution">
    <text evidence="6">The sequence shown here is derived from an EMBL/GenBank/DDBJ whole genome shotgun (WGS) entry which is preliminary data.</text>
</comment>
<protein>
    <submittedName>
        <fullName evidence="6">Helix-turn-helix transcriptional regulator</fullName>
    </submittedName>
</protein>
<dbReference type="SUPFAM" id="SSF47413">
    <property type="entry name" value="lambda repressor-like DNA-binding domains"/>
    <property type="match status" value="1"/>
</dbReference>
<proteinExistence type="predicted"/>
<feature type="compositionally biased region" description="Low complexity" evidence="4">
    <location>
        <begin position="89"/>
        <end position="143"/>
    </location>
</feature>
<feature type="region of interest" description="Disordered" evidence="4">
    <location>
        <begin position="357"/>
        <end position="389"/>
    </location>
</feature>
<evidence type="ECO:0000256" key="1">
    <source>
        <dbReference type="ARBA" id="ARBA00023015"/>
    </source>
</evidence>
<name>A0ABP6LGG0_9ACTN</name>
<dbReference type="PANTHER" id="PTHR36511">
    <property type="entry name" value="MERR FAMILY BACTERIAL REGULATORY PROTEIN"/>
    <property type="match status" value="1"/>
</dbReference>
<feature type="compositionally biased region" description="Basic and acidic residues" evidence="4">
    <location>
        <begin position="365"/>
        <end position="377"/>
    </location>
</feature>
<dbReference type="PROSITE" id="PS50943">
    <property type="entry name" value="HTH_CROC1"/>
    <property type="match status" value="1"/>
</dbReference>
<dbReference type="InterPro" id="IPR010982">
    <property type="entry name" value="Lambda_DNA-bd_dom_sf"/>
</dbReference>
<dbReference type="Proteomes" id="UP001501532">
    <property type="component" value="Unassembled WGS sequence"/>
</dbReference>
<feature type="compositionally biased region" description="Low complexity" evidence="4">
    <location>
        <begin position="159"/>
        <end position="172"/>
    </location>
</feature>
<dbReference type="NCBIfam" id="NF047542">
    <property type="entry name" value="telomere_Tap"/>
    <property type="match status" value="1"/>
</dbReference>
<sequence length="747" mass="80248">MSELFEAVDALIASASPLPPPAERKRLRQAHGLTLDQVAGALKVRRATVSGWENAKTEPRPPEREAYAHLLKKLAELYPADTAAAAATPAYETPTTVPAPSGAAPAEARTAAGRPTPDATATTAAENTPPHPAAVAASRPEAATGPPTSRPGARKAAPEKTPATAPAPAGADPRFENGPLAVVDVDQEGEVLAYCVDGLVLDVPAKSLPSLVDWTLTEARLGAPRLNGSGKDADPLLVLTEAACERYGLPARLSKEERLAGRIPDSHKVVTQLLRANWQLTKRGFGPWARIYRPAEGGRRRCVQLCVPSWDALDTRHWDGAAQLPPAELARVLGAYATRVMTPRGSTAVTGLELMTALHPPTRASRPDESGERRSEHNPGSLGSHPVDCAPCEAPDGHPLLAALPRFHQRGPEEMLLEEAYDWARPLTDEECLRRYVVGIDVNVAFGAAANGALVGLACEPVHVKEPAFDPKLPGSWLVDLSHVDLSRVLVGKRRQHLDGELLPSPFTPTGHRPEGPAWYATPTVAYAVELGYEVAPLEAYIRPSSGRYLDGWYKRLRDAYIATMGDLGVPEDLTPEQFLAAMDGCKQRDEQMAIVLSAIKATVKGGIGKLRERPRGGGWRPGRPWPALSRPTWRPDIRAAVISRARINMHRKMLALAAATGRYPVAILSDCAVYAADGPSPLDVLPYRGGKTVPGSFRLGVSPGMVKHEGTQTTLWAEEVRERYGQELNLARYIKDGRITAADGGE</sequence>
<dbReference type="InterPro" id="IPR052359">
    <property type="entry name" value="HTH-type_reg/antitoxin"/>
</dbReference>
<evidence type="ECO:0000313" key="7">
    <source>
        <dbReference type="Proteomes" id="UP001501532"/>
    </source>
</evidence>
<dbReference type="InterPro" id="IPR001387">
    <property type="entry name" value="Cro/C1-type_HTH"/>
</dbReference>
<keyword evidence="2" id="KW-0238">DNA-binding</keyword>
<feature type="domain" description="HTH cro/C1-type" evidence="5">
    <location>
        <begin position="25"/>
        <end position="77"/>
    </location>
</feature>
<organism evidence="6 7">
    <name type="scientific">Streptomyces glomeratus</name>
    <dbReference type="NCBI Taxonomy" id="284452"/>
    <lineage>
        <taxon>Bacteria</taxon>
        <taxon>Bacillati</taxon>
        <taxon>Actinomycetota</taxon>
        <taxon>Actinomycetes</taxon>
        <taxon>Kitasatosporales</taxon>
        <taxon>Streptomycetaceae</taxon>
        <taxon>Streptomyces</taxon>
    </lineage>
</organism>
<dbReference type="PANTHER" id="PTHR36511:SF3">
    <property type="entry name" value="ANTITOXIN HIGA-2"/>
    <property type="match status" value="1"/>
</dbReference>
<feature type="region of interest" description="Disordered" evidence="4">
    <location>
        <begin position="89"/>
        <end position="175"/>
    </location>
</feature>
<evidence type="ECO:0000256" key="3">
    <source>
        <dbReference type="ARBA" id="ARBA00023163"/>
    </source>
</evidence>
<dbReference type="EMBL" id="BAAAUF010000019">
    <property type="protein sequence ID" value="GAA3043296.1"/>
    <property type="molecule type" value="Genomic_DNA"/>
</dbReference>
<keyword evidence="3" id="KW-0804">Transcription</keyword>
<dbReference type="RefSeq" id="WP_234519602.1">
    <property type="nucleotide sequence ID" value="NZ_BAAAUF010000019.1"/>
</dbReference>
<dbReference type="SMART" id="SM00530">
    <property type="entry name" value="HTH_XRE"/>
    <property type="match status" value="1"/>
</dbReference>
<keyword evidence="7" id="KW-1185">Reference proteome</keyword>
<accession>A0ABP6LGG0</accession>
<gene>
    <name evidence="6" type="ORF">GCM10010448_27620</name>
</gene>
<dbReference type="Pfam" id="PF01381">
    <property type="entry name" value="HTH_3"/>
    <property type="match status" value="1"/>
</dbReference>
<evidence type="ECO:0000259" key="5">
    <source>
        <dbReference type="PROSITE" id="PS50943"/>
    </source>
</evidence>
<evidence type="ECO:0000313" key="6">
    <source>
        <dbReference type="EMBL" id="GAA3043296.1"/>
    </source>
</evidence>